<proteinExistence type="predicted"/>
<evidence type="ECO:0000313" key="1">
    <source>
        <dbReference type="EMBL" id="KAF6410400.1"/>
    </source>
</evidence>
<dbReference type="EMBL" id="JACASE010000014">
    <property type="protein sequence ID" value="KAF6410400.1"/>
    <property type="molecule type" value="Genomic_DNA"/>
</dbReference>
<organism evidence="1 2">
    <name type="scientific">Rousettus aegyptiacus</name>
    <name type="common">Egyptian fruit bat</name>
    <name type="synonym">Pteropus aegyptiacus</name>
    <dbReference type="NCBI Taxonomy" id="9407"/>
    <lineage>
        <taxon>Eukaryota</taxon>
        <taxon>Metazoa</taxon>
        <taxon>Chordata</taxon>
        <taxon>Craniata</taxon>
        <taxon>Vertebrata</taxon>
        <taxon>Euteleostomi</taxon>
        <taxon>Mammalia</taxon>
        <taxon>Eutheria</taxon>
        <taxon>Laurasiatheria</taxon>
        <taxon>Chiroptera</taxon>
        <taxon>Yinpterochiroptera</taxon>
        <taxon>Pteropodoidea</taxon>
        <taxon>Pteropodidae</taxon>
        <taxon>Rousettinae</taxon>
        <taxon>Rousettus</taxon>
    </lineage>
</organism>
<dbReference type="AlphaFoldDB" id="A0A7J8CHQ7"/>
<evidence type="ECO:0000313" key="2">
    <source>
        <dbReference type="Proteomes" id="UP000593571"/>
    </source>
</evidence>
<sequence>MGCCPDNISAHCQFVQPAGPLGSAAGLSVFNGGSGGETKAFSWWWWWGGSVSTQGQCGPVVPFPEYTQLSHAASKHTFLREEQIHKLSPNRSIFFFFFCLVPERSFWEKVHTQVSPSTSASCREQKK</sequence>
<gene>
    <name evidence="1" type="ORF">HJG63_008961</name>
</gene>
<keyword evidence="2" id="KW-1185">Reference proteome</keyword>
<comment type="caution">
    <text evidence="1">The sequence shown here is derived from an EMBL/GenBank/DDBJ whole genome shotgun (WGS) entry which is preliminary data.</text>
</comment>
<name>A0A7J8CHQ7_ROUAE</name>
<dbReference type="Proteomes" id="UP000593571">
    <property type="component" value="Unassembled WGS sequence"/>
</dbReference>
<accession>A0A7J8CHQ7</accession>
<reference evidence="1 2" key="1">
    <citation type="journal article" date="2020" name="Nature">
        <title>Six reference-quality genomes reveal evolution of bat adaptations.</title>
        <authorList>
            <person name="Jebb D."/>
            <person name="Huang Z."/>
            <person name="Pippel M."/>
            <person name="Hughes G.M."/>
            <person name="Lavrichenko K."/>
            <person name="Devanna P."/>
            <person name="Winkler S."/>
            <person name="Jermiin L.S."/>
            <person name="Skirmuntt E.C."/>
            <person name="Katzourakis A."/>
            <person name="Burkitt-Gray L."/>
            <person name="Ray D.A."/>
            <person name="Sullivan K.A.M."/>
            <person name="Roscito J.G."/>
            <person name="Kirilenko B.M."/>
            <person name="Davalos L.M."/>
            <person name="Corthals A.P."/>
            <person name="Power M.L."/>
            <person name="Jones G."/>
            <person name="Ransome R.D."/>
            <person name="Dechmann D.K.N."/>
            <person name="Locatelli A.G."/>
            <person name="Puechmaille S.J."/>
            <person name="Fedrigo O."/>
            <person name="Jarvis E.D."/>
            <person name="Hiller M."/>
            <person name="Vernes S.C."/>
            <person name="Myers E.W."/>
            <person name="Teeling E.C."/>
        </authorList>
    </citation>
    <scope>NUCLEOTIDE SEQUENCE [LARGE SCALE GENOMIC DNA]</scope>
    <source>
        <strain evidence="1">MRouAeg1</strain>
        <tissue evidence="1">Muscle</tissue>
    </source>
</reference>
<protein>
    <submittedName>
        <fullName evidence="1">Uncharacterized protein</fullName>
    </submittedName>
</protein>